<evidence type="ECO:0000313" key="9">
    <source>
        <dbReference type="Proteomes" id="UP001498771"/>
    </source>
</evidence>
<dbReference type="PANTHER" id="PTHR42789:SF1">
    <property type="entry name" value="D-ISOMER SPECIFIC 2-HYDROXYACID DEHYDROGENASE FAMILY PROTEIN (AFU_ORTHOLOGUE AFUA_6G10090)"/>
    <property type="match status" value="1"/>
</dbReference>
<dbReference type="CDD" id="cd12169">
    <property type="entry name" value="PGDH_like_1"/>
    <property type="match status" value="1"/>
</dbReference>
<keyword evidence="4" id="KW-0520">NAD</keyword>
<feature type="domain" description="D-isomer specific 2-hydroxyacid dehydrogenase NAD-binding" evidence="7">
    <location>
        <begin position="116"/>
        <end position="295"/>
    </location>
</feature>
<dbReference type="RefSeq" id="XP_064766860.1">
    <property type="nucleotide sequence ID" value="XM_064915259.1"/>
</dbReference>
<comment type="similarity">
    <text evidence="1 5">Belongs to the D-isomer specific 2-hydroxyacid dehydrogenase family.</text>
</comment>
<evidence type="ECO:0000256" key="3">
    <source>
        <dbReference type="ARBA" id="ARBA00023002"/>
    </source>
</evidence>
<dbReference type="Gene3D" id="3.40.50.720">
    <property type="entry name" value="NAD(P)-binding Rossmann-like Domain"/>
    <property type="match status" value="2"/>
</dbReference>
<dbReference type="InterPro" id="IPR050857">
    <property type="entry name" value="D-2-hydroxyacid_DH"/>
</dbReference>
<comment type="caution">
    <text evidence="8">The sequence shown here is derived from an EMBL/GenBank/DDBJ whole genome shotgun (WGS) entry which is preliminary data.</text>
</comment>
<dbReference type="InterPro" id="IPR029753">
    <property type="entry name" value="D-isomer_DH_CS"/>
</dbReference>
<gene>
    <name evidence="8" type="ORF">BZA70DRAFT_61765</name>
</gene>
<protein>
    <submittedName>
        <fullName evidence="8">D-isomer-specific 2-hydroxyacid dehydrogenase NAD-binding protein</fullName>
    </submittedName>
</protein>
<name>A0ABR1F1V3_9ASCO</name>
<feature type="domain" description="D-isomer specific 2-hydroxyacid dehydrogenase catalytic" evidence="6">
    <location>
        <begin position="29"/>
        <end position="321"/>
    </location>
</feature>
<dbReference type="Pfam" id="PF00389">
    <property type="entry name" value="2-Hacid_dh"/>
    <property type="match status" value="1"/>
</dbReference>
<organism evidence="8 9">
    <name type="scientific">Myxozyma melibiosi</name>
    <dbReference type="NCBI Taxonomy" id="54550"/>
    <lineage>
        <taxon>Eukaryota</taxon>
        <taxon>Fungi</taxon>
        <taxon>Dikarya</taxon>
        <taxon>Ascomycota</taxon>
        <taxon>Saccharomycotina</taxon>
        <taxon>Lipomycetes</taxon>
        <taxon>Lipomycetales</taxon>
        <taxon>Lipomycetaceae</taxon>
        <taxon>Myxozyma</taxon>
    </lineage>
</organism>
<dbReference type="PROSITE" id="PS00671">
    <property type="entry name" value="D_2_HYDROXYACID_DH_3"/>
    <property type="match status" value="1"/>
</dbReference>
<evidence type="ECO:0000256" key="4">
    <source>
        <dbReference type="ARBA" id="ARBA00023027"/>
    </source>
</evidence>
<evidence type="ECO:0000259" key="6">
    <source>
        <dbReference type="Pfam" id="PF00389"/>
    </source>
</evidence>
<dbReference type="InterPro" id="IPR006140">
    <property type="entry name" value="D-isomer_DH_NAD-bd"/>
</dbReference>
<evidence type="ECO:0000259" key="7">
    <source>
        <dbReference type="Pfam" id="PF02826"/>
    </source>
</evidence>
<dbReference type="GeneID" id="90040771"/>
<keyword evidence="3 5" id="KW-0560">Oxidoreductase</keyword>
<dbReference type="Proteomes" id="UP001498771">
    <property type="component" value="Unassembled WGS sequence"/>
</dbReference>
<keyword evidence="9" id="KW-1185">Reference proteome</keyword>
<evidence type="ECO:0000256" key="2">
    <source>
        <dbReference type="ARBA" id="ARBA00022605"/>
    </source>
</evidence>
<dbReference type="InterPro" id="IPR006139">
    <property type="entry name" value="D-isomer_2_OHA_DH_cat_dom"/>
</dbReference>
<dbReference type="Pfam" id="PF02826">
    <property type="entry name" value="2-Hacid_dh_C"/>
    <property type="match status" value="1"/>
</dbReference>
<evidence type="ECO:0000313" key="8">
    <source>
        <dbReference type="EMBL" id="KAK7203827.1"/>
    </source>
</evidence>
<dbReference type="SUPFAM" id="SSF52283">
    <property type="entry name" value="Formate/glycerate dehydrogenase catalytic domain-like"/>
    <property type="match status" value="1"/>
</dbReference>
<dbReference type="InterPro" id="IPR036291">
    <property type="entry name" value="NAD(P)-bd_dom_sf"/>
</dbReference>
<dbReference type="PROSITE" id="PS00065">
    <property type="entry name" value="D_2_HYDROXYACID_DH_1"/>
    <property type="match status" value="1"/>
</dbReference>
<dbReference type="EMBL" id="JBBJBU010000010">
    <property type="protein sequence ID" value="KAK7203827.1"/>
    <property type="molecule type" value="Genomic_DNA"/>
</dbReference>
<keyword evidence="2" id="KW-0028">Amino-acid biosynthesis</keyword>
<accession>A0ABR1F1V3</accession>
<evidence type="ECO:0000256" key="1">
    <source>
        <dbReference type="ARBA" id="ARBA00005854"/>
    </source>
</evidence>
<reference evidence="8 9" key="1">
    <citation type="submission" date="2024-03" db="EMBL/GenBank/DDBJ databases">
        <title>Genome-scale model development and genomic sequencing of the oleaginous clade Lipomyces.</title>
        <authorList>
            <consortium name="Lawrence Berkeley National Laboratory"/>
            <person name="Czajka J.J."/>
            <person name="Han Y."/>
            <person name="Kim J."/>
            <person name="Mondo S.J."/>
            <person name="Hofstad B.A."/>
            <person name="Robles A."/>
            <person name="Haridas S."/>
            <person name="Riley R."/>
            <person name="LaButti K."/>
            <person name="Pangilinan J."/>
            <person name="Andreopoulos W."/>
            <person name="Lipzen A."/>
            <person name="Yan J."/>
            <person name="Wang M."/>
            <person name="Ng V."/>
            <person name="Grigoriev I.V."/>
            <person name="Spatafora J.W."/>
            <person name="Magnuson J.K."/>
            <person name="Baker S.E."/>
            <person name="Pomraning K.R."/>
        </authorList>
    </citation>
    <scope>NUCLEOTIDE SEQUENCE [LARGE SCALE GENOMIC DNA]</scope>
    <source>
        <strain evidence="8 9">Phaff 52-87</strain>
    </source>
</reference>
<dbReference type="SUPFAM" id="SSF51735">
    <property type="entry name" value="NAD(P)-binding Rossmann-fold domains"/>
    <property type="match status" value="1"/>
</dbReference>
<evidence type="ECO:0000256" key="5">
    <source>
        <dbReference type="RuleBase" id="RU003719"/>
    </source>
</evidence>
<dbReference type="PANTHER" id="PTHR42789">
    <property type="entry name" value="D-ISOMER SPECIFIC 2-HYDROXYACID DEHYDROGENASE FAMILY PROTEIN (AFU_ORTHOLOGUE AFUA_6G10090)"/>
    <property type="match status" value="1"/>
</dbReference>
<dbReference type="InterPro" id="IPR029752">
    <property type="entry name" value="D-isomer_DH_CS1"/>
</dbReference>
<sequence length="326" mass="35333">MQHSLAILDDYQSVALKIADWSAISDTAKVPITVFSDHLSDETEVIARLKPFTIICIMRERTKFTPALFAGLPNLKLLVTTGMRNLGIDLEAARAHGVVVSGTGSGGESTVETIWALILGVARNIVADHTRLTTPETATVWQAGRLPTGLYGRTLGVVGLGRLGSRVAAIAKVFGMNVLAWSENMTAEKAEAAGAKFAGSKEELMRQSDFVSVHVLLSERTVDLIGEAELRLMKKTAFLINTSRGPIVNEAALIKVLKEDAIAGAALDVYNVEPLPVNHELRKLGDKVLMLPHMAYVCDTAYEVFYRETVEDVLAYLSGSPIRVMT</sequence>
<proteinExistence type="inferred from homology"/>